<organism evidence="9 10">
    <name type="scientific">Eptatretus burgeri</name>
    <name type="common">Inshore hagfish</name>
    <dbReference type="NCBI Taxonomy" id="7764"/>
    <lineage>
        <taxon>Eukaryota</taxon>
        <taxon>Metazoa</taxon>
        <taxon>Chordata</taxon>
        <taxon>Craniata</taxon>
        <taxon>Vertebrata</taxon>
        <taxon>Cyclostomata</taxon>
        <taxon>Myxini</taxon>
        <taxon>Myxiniformes</taxon>
        <taxon>Myxinidae</taxon>
        <taxon>Eptatretinae</taxon>
        <taxon>Eptatretus</taxon>
    </lineage>
</organism>
<feature type="compositionally biased region" description="Basic and acidic residues" evidence="7">
    <location>
        <begin position="658"/>
        <end position="668"/>
    </location>
</feature>
<comment type="subcellular location">
    <subcellularLocation>
        <location evidence="1">Cytoplasm</location>
        <location evidence="1">Cytoskeleton</location>
        <location evidence="1">Cilium axoneme</location>
    </subcellularLocation>
</comment>
<accession>A0A8C4QUI3</accession>
<proteinExistence type="inferred from homology"/>
<dbReference type="Pfam" id="PF14738">
    <property type="entry name" value="CFAP91"/>
    <property type="match status" value="1"/>
</dbReference>
<evidence type="ECO:0000256" key="1">
    <source>
        <dbReference type="ARBA" id="ARBA00004430"/>
    </source>
</evidence>
<feature type="compositionally biased region" description="Low complexity" evidence="7">
    <location>
        <begin position="705"/>
        <end position="714"/>
    </location>
</feature>
<keyword evidence="2" id="KW-0963">Cytoplasm</keyword>
<feature type="compositionally biased region" description="Basic and acidic residues" evidence="7">
    <location>
        <begin position="691"/>
        <end position="704"/>
    </location>
</feature>
<evidence type="ECO:0000256" key="6">
    <source>
        <dbReference type="ARBA" id="ARBA00029555"/>
    </source>
</evidence>
<name>A0A8C4QUI3_EPTBU</name>
<evidence type="ECO:0000313" key="10">
    <source>
        <dbReference type="Proteomes" id="UP000694388"/>
    </source>
</evidence>
<keyword evidence="4" id="KW-0966">Cell projection</keyword>
<evidence type="ECO:0000313" key="9">
    <source>
        <dbReference type="Ensembl" id="ENSEBUP00000020725.1"/>
    </source>
</evidence>
<keyword evidence="10" id="KW-1185">Reference proteome</keyword>
<keyword evidence="3" id="KW-0206">Cytoskeleton</keyword>
<feature type="region of interest" description="Disordered" evidence="7">
    <location>
        <begin position="773"/>
        <end position="809"/>
    </location>
</feature>
<dbReference type="PANTHER" id="PTHR22455">
    <property type="entry name" value="CILIA- AND FLAGELLA-ASSOCIATED PROTEIN 91"/>
    <property type="match status" value="1"/>
</dbReference>
<dbReference type="Ensembl" id="ENSEBUT00000021334.1">
    <property type="protein sequence ID" value="ENSEBUP00000020758.1"/>
    <property type="gene ID" value="ENSEBUG00000012815.1"/>
</dbReference>
<feature type="region of interest" description="Disordered" evidence="7">
    <location>
        <begin position="691"/>
        <end position="761"/>
    </location>
</feature>
<dbReference type="AlphaFoldDB" id="A0A8C4QUI3"/>
<evidence type="ECO:0000256" key="7">
    <source>
        <dbReference type="SAM" id="MobiDB-lite"/>
    </source>
</evidence>
<dbReference type="OMA" id="PAQDICG"/>
<dbReference type="InterPro" id="IPR032840">
    <property type="entry name" value="CFAP91_dom"/>
</dbReference>
<dbReference type="Ensembl" id="ENSEBUT00000021301.1">
    <property type="protein sequence ID" value="ENSEBUP00000020725.1"/>
    <property type="gene ID" value="ENSEBUG00000012815.1"/>
</dbReference>
<dbReference type="InterPro" id="IPR026720">
    <property type="entry name" value="CFAP91"/>
</dbReference>
<comment type="similarity">
    <text evidence="5">Belongs to the CFAP91 family.</text>
</comment>
<dbReference type="PANTHER" id="PTHR22455:SF10">
    <property type="entry name" value="CILIA- AND FLAGELLA-ASSOCIATED PROTEIN 91"/>
    <property type="match status" value="1"/>
</dbReference>
<evidence type="ECO:0000256" key="2">
    <source>
        <dbReference type="ARBA" id="ARBA00022490"/>
    </source>
</evidence>
<dbReference type="Proteomes" id="UP000694388">
    <property type="component" value="Unplaced"/>
</dbReference>
<feature type="compositionally biased region" description="Polar residues" evidence="7">
    <location>
        <begin position="773"/>
        <end position="792"/>
    </location>
</feature>
<evidence type="ECO:0000256" key="3">
    <source>
        <dbReference type="ARBA" id="ARBA00023212"/>
    </source>
</evidence>
<evidence type="ECO:0000256" key="4">
    <source>
        <dbReference type="ARBA" id="ARBA00023273"/>
    </source>
</evidence>
<evidence type="ECO:0000256" key="5">
    <source>
        <dbReference type="ARBA" id="ARBA00029468"/>
    </source>
</evidence>
<protein>
    <recommendedName>
        <fullName evidence="6">Cilia- and flagella-associated protein 91</fullName>
    </recommendedName>
</protein>
<feature type="compositionally biased region" description="Polar residues" evidence="7">
    <location>
        <begin position="724"/>
        <end position="741"/>
    </location>
</feature>
<dbReference type="GeneTree" id="ENSGT00390000003024"/>
<dbReference type="GO" id="GO:0005930">
    <property type="term" value="C:axoneme"/>
    <property type="evidence" value="ECO:0007669"/>
    <property type="project" value="UniProtKB-SubCell"/>
</dbReference>
<dbReference type="Ensembl" id="ENSEBUT00000021367.1">
    <property type="protein sequence ID" value="ENSEBUP00000020792.1"/>
    <property type="gene ID" value="ENSEBUG00000012815.1"/>
</dbReference>
<feature type="compositionally biased region" description="Pro residues" evidence="7">
    <location>
        <begin position="796"/>
        <end position="809"/>
    </location>
</feature>
<feature type="region of interest" description="Disordered" evidence="7">
    <location>
        <begin position="649"/>
        <end position="668"/>
    </location>
</feature>
<feature type="domain" description="CFAP91" evidence="8">
    <location>
        <begin position="155"/>
        <end position="308"/>
    </location>
</feature>
<sequence length="809" mass="92077">MTARTERHVRSTRALDFAYDPEFLMSSHQDHERHVSKQTSTMSRVERVPNFRNMFSVLPHYPSYTLQRDSPLHYLPRLETQWNHSGMTVRMKTDQVTDPHQFSKNISKFYKRAVISQQFQVHPFAHLETNRLNVHCIPGDFRGSTDDCAVRSVAVQTDYRDGEAQTEPYTPPYILTNLQDKPEVLHLTSLRYGHGLPAGLATLELVEHKRSRRAVELHLPPIADPDGVARRRHLLEQLERRDVAFRSKQIDNIQAERFQLLYAHIQQRIAHHHVLAQSRFNSRYQSLQAQHEDRIKKVQSKYVRAIRKITVDGETGEATEEGFIGLDAAGRAKYKSVLESFEACLSQPPRKKASNNVVRSTYLHNDRGLLELESSRCSIRSPFIPRPPEAPRPLKSHRLHHLSSRRISGYEAQLEAAQKDINDAKKAATAGGIGEKSDHKRLNQPLRFLEKIEKPPLRPPTPTLSSPDEEAEMRYQSVTFLQQLIRGRAAQMMAYYDLQKRGDLIAEMRSTHGLQPEEQRQQRLEQRHTLALQRNQSLHLQRSQRVSALLLEVEGAFISSILTHLANDIVLYLAESKASFLAEHALKLRSLREAREAGCRQQEERRRRQTEECFRQVVHVHQKCIGDFLQPLMVHTGWACAERQAEREVSEWSARITQEPDRHSKQEAEEFVSELVHGFLLPEVDKIVSGKRAKSSELHGRDTTTDTSGPSSHHSPPPPSSTPLSCLQNVPTDSISTSQPLHPTEDPSPYSFHLPPSSPSLIAAHSALESSISQIVNESPQRQCPSEQTATESHNEPPPVSSLPSSPSP</sequence>
<evidence type="ECO:0000259" key="8">
    <source>
        <dbReference type="Pfam" id="PF14738"/>
    </source>
</evidence>
<reference evidence="9" key="1">
    <citation type="submission" date="2025-05" db="UniProtKB">
        <authorList>
            <consortium name="Ensembl"/>
        </authorList>
    </citation>
    <scope>IDENTIFICATION</scope>
</reference>